<dbReference type="EMBL" id="LT608328">
    <property type="protein sequence ID" value="SCM56399.1"/>
    <property type="molecule type" value="Genomic_DNA"/>
</dbReference>
<keyword evidence="1" id="KW-0732">Signal</keyword>
<reference evidence="2 3" key="1">
    <citation type="submission" date="2016-08" db="EMBL/GenBank/DDBJ databases">
        <authorList>
            <person name="Seilhamer J.J."/>
        </authorList>
    </citation>
    <scope>NUCLEOTIDE SEQUENCE [LARGE SCALE GENOMIC DNA]</scope>
    <source>
        <strain evidence="2">ING2-E5A</strain>
    </source>
</reference>
<dbReference type="Proteomes" id="UP000178485">
    <property type="component" value="Chromosome i"/>
</dbReference>
<dbReference type="KEGG" id="pmuc:ING2E5A_0861"/>
<evidence type="ECO:0000313" key="3">
    <source>
        <dbReference type="Proteomes" id="UP000178485"/>
    </source>
</evidence>
<sequence>MKTTKLVLLVSCMMFLCLTAYAQEEQEELVEYKLP</sequence>
<gene>
    <name evidence="2" type="ORF">ING2E5A_0861</name>
</gene>
<evidence type="ECO:0000313" key="2">
    <source>
        <dbReference type="EMBL" id="SCM56399.1"/>
    </source>
</evidence>
<dbReference type="STRING" id="1642646.ING2E5A_0861"/>
<keyword evidence="3" id="KW-1185">Reference proteome</keyword>
<proteinExistence type="predicted"/>
<feature type="signal peptide" evidence="1">
    <location>
        <begin position="1"/>
        <end position="22"/>
    </location>
</feature>
<accession>A0A1G4G5D2</accession>
<name>A0A1G4G5D2_9BACT</name>
<evidence type="ECO:0008006" key="4">
    <source>
        <dbReference type="Google" id="ProtNLM"/>
    </source>
</evidence>
<organism evidence="2 3">
    <name type="scientific">Petrimonas mucosa</name>
    <dbReference type="NCBI Taxonomy" id="1642646"/>
    <lineage>
        <taxon>Bacteria</taxon>
        <taxon>Pseudomonadati</taxon>
        <taxon>Bacteroidota</taxon>
        <taxon>Bacteroidia</taxon>
        <taxon>Bacteroidales</taxon>
        <taxon>Dysgonomonadaceae</taxon>
        <taxon>Petrimonas</taxon>
    </lineage>
</organism>
<dbReference type="AlphaFoldDB" id="A0A1G4G5D2"/>
<evidence type="ECO:0000256" key="1">
    <source>
        <dbReference type="SAM" id="SignalP"/>
    </source>
</evidence>
<feature type="chain" id="PRO_5009603815" description="Secreted protein" evidence="1">
    <location>
        <begin position="23"/>
        <end position="35"/>
    </location>
</feature>
<protein>
    <recommendedName>
        <fullName evidence="4">Secreted protein</fullName>
    </recommendedName>
</protein>